<protein>
    <submittedName>
        <fullName evidence="2">Carboxymuconolactone decarboxylase family protein</fullName>
    </submittedName>
</protein>
<dbReference type="InterPro" id="IPR029032">
    <property type="entry name" value="AhpD-like"/>
</dbReference>
<comment type="caution">
    <text evidence="2">The sequence shown here is derived from an EMBL/GenBank/DDBJ whole genome shotgun (WGS) entry which is preliminary data.</text>
</comment>
<organism evidence="2 3">
    <name type="scientific">Antrihabitans cavernicola</name>
    <dbReference type="NCBI Taxonomy" id="2495913"/>
    <lineage>
        <taxon>Bacteria</taxon>
        <taxon>Bacillati</taxon>
        <taxon>Actinomycetota</taxon>
        <taxon>Actinomycetes</taxon>
        <taxon>Mycobacteriales</taxon>
        <taxon>Nocardiaceae</taxon>
        <taxon>Antrihabitans</taxon>
    </lineage>
</organism>
<gene>
    <name evidence="2" type="ORF">FOY51_01405</name>
</gene>
<dbReference type="AlphaFoldDB" id="A0A5A7SHE5"/>
<dbReference type="InterPro" id="IPR003779">
    <property type="entry name" value="CMD-like"/>
</dbReference>
<dbReference type="NCBIfam" id="TIGR00778">
    <property type="entry name" value="ahpD_dom"/>
    <property type="match status" value="1"/>
</dbReference>
<dbReference type="Proteomes" id="UP000322244">
    <property type="component" value="Unassembled WGS sequence"/>
</dbReference>
<evidence type="ECO:0000313" key="3">
    <source>
        <dbReference type="Proteomes" id="UP000322244"/>
    </source>
</evidence>
<dbReference type="OrthoDB" id="122912at2"/>
<dbReference type="Pfam" id="PF02627">
    <property type="entry name" value="CMD"/>
    <property type="match status" value="1"/>
</dbReference>
<dbReference type="EMBL" id="VLNY01000001">
    <property type="protein sequence ID" value="KAA0025054.1"/>
    <property type="molecule type" value="Genomic_DNA"/>
</dbReference>
<sequence length="156" mass="16601">MLAITNQFGFLPSAVALMAESPELLQAFSRANSLFQQSSLSPIARETLVLAIAERNGCELCVAMHTPALIRLGGSPESTDPALVTLRTFANAVMDTTGAVDDDQLDAFIAAGYTARNALEVVLGIGTYTLSTFANRLTKAPIDPQFAAEKDHSLTR</sequence>
<feature type="domain" description="Carboxymuconolactone decarboxylase-like" evidence="1">
    <location>
        <begin position="22"/>
        <end position="79"/>
    </location>
</feature>
<name>A0A5A7SHE5_9NOCA</name>
<dbReference type="PANTHER" id="PTHR35446:SF3">
    <property type="entry name" value="CMD DOMAIN-CONTAINING PROTEIN"/>
    <property type="match status" value="1"/>
</dbReference>
<proteinExistence type="predicted"/>
<dbReference type="PANTHER" id="PTHR35446">
    <property type="entry name" value="SI:CH211-175M2.5"/>
    <property type="match status" value="1"/>
</dbReference>
<dbReference type="GO" id="GO:0051920">
    <property type="term" value="F:peroxiredoxin activity"/>
    <property type="evidence" value="ECO:0007669"/>
    <property type="project" value="InterPro"/>
</dbReference>
<keyword evidence="3" id="KW-1185">Reference proteome</keyword>
<evidence type="ECO:0000259" key="1">
    <source>
        <dbReference type="Pfam" id="PF02627"/>
    </source>
</evidence>
<accession>A0A5A7SHE5</accession>
<dbReference type="SUPFAM" id="SSF69118">
    <property type="entry name" value="AhpD-like"/>
    <property type="match status" value="1"/>
</dbReference>
<reference evidence="2 3" key="1">
    <citation type="submission" date="2019-07" db="EMBL/GenBank/DDBJ databases">
        <title>Rhodococcus cavernicolus sp. nov., isolated from a cave.</title>
        <authorList>
            <person name="Lee S.D."/>
        </authorList>
    </citation>
    <scope>NUCLEOTIDE SEQUENCE [LARGE SCALE GENOMIC DNA]</scope>
    <source>
        <strain evidence="2 3">C1-24</strain>
    </source>
</reference>
<dbReference type="InterPro" id="IPR004675">
    <property type="entry name" value="AhpD_core"/>
</dbReference>
<dbReference type="Gene3D" id="1.20.1290.10">
    <property type="entry name" value="AhpD-like"/>
    <property type="match status" value="1"/>
</dbReference>
<evidence type="ECO:0000313" key="2">
    <source>
        <dbReference type="EMBL" id="KAA0025054.1"/>
    </source>
</evidence>